<comment type="function">
    <text evidence="1">Probable oxidoreductase that may play a role as regulator of mitochondrial function.</text>
</comment>
<dbReference type="InterPro" id="IPR036188">
    <property type="entry name" value="FAD/NAD-bd_sf"/>
</dbReference>
<dbReference type="Pfam" id="PF01593">
    <property type="entry name" value="Amino_oxidase"/>
    <property type="match status" value="1"/>
</dbReference>
<dbReference type="Gene3D" id="3.50.50.60">
    <property type="entry name" value="FAD/NAD(P)-binding domain"/>
    <property type="match status" value="2"/>
</dbReference>
<reference evidence="5" key="1">
    <citation type="journal article" date="2014" name="Appl. Environ. Microbiol.">
        <title>Aerobic biodegradation of 2,4-dinitroanisole by Nocardioides sp. strain JS1661.</title>
        <authorList>
            <person name="Fida T.T."/>
            <person name="Palamuru S."/>
            <person name="Pandey G."/>
            <person name="Spain J.C."/>
        </authorList>
    </citation>
    <scope>NUCLEOTIDE SEQUENCE</scope>
    <source>
        <strain evidence="5">JS1661</strain>
    </source>
</reference>
<accession>A0A096ZEC5</accession>
<dbReference type="PANTHER" id="PTHR10668:SF105">
    <property type="entry name" value="DEHYDROGENASE-RELATED"/>
    <property type="match status" value="1"/>
</dbReference>
<organism evidence="5">
    <name type="scientific">Nocardioides sp. (strain JS1661)</name>
    <dbReference type="NCBI Taxonomy" id="1517491"/>
    <lineage>
        <taxon>Bacteria</taxon>
        <taxon>Bacillati</taxon>
        <taxon>Actinomycetota</taxon>
        <taxon>Actinomycetes</taxon>
        <taxon>Propionibacteriales</taxon>
        <taxon>Nocardioidaceae</taxon>
        <taxon>Nocardioides</taxon>
    </lineage>
</organism>
<evidence type="ECO:0000256" key="2">
    <source>
        <dbReference type="ARBA" id="ARBA00038825"/>
    </source>
</evidence>
<evidence type="ECO:0000256" key="1">
    <source>
        <dbReference type="ARBA" id="ARBA00037217"/>
    </source>
</evidence>
<feature type="domain" description="Amine oxidase" evidence="4">
    <location>
        <begin position="15"/>
        <end position="361"/>
    </location>
</feature>
<sequence>MTTVDAVVIGAGHQGLSAALYLARAGWEVTVLEQSDCVGGATRSGEITEPGLSHDLYATNLNLFCNSPVFAEFEVDLARHGFTLARTDKPYANVFSNARSLRIYSDAELTSTMLGQHNADDLDGWRQLRGLYDEFMENLMPVYGQPMPSLASARTALRALRRLGPRRFQTLAQLLASSTRELGNRWFESDEVKTLLACWGMHLDLAPDVSFGAMFPFIETFADMDAGISIARGGMSALPTALAGLVEENGGQVRTASRVAGVSSNGDRATGVVLADGTVIRARRAVIANTTPTQLFQEMLPSEDARIESDRRRAQQFQYGPGSMMIHLSLDGPVTWAAHEDLRDFAYVHVAQSVDDLARTYQQSRAGLLPDRPLLVVGQTSRVDPSRTPDQREILWIQVRTVPSRITADSVSQIPGNSWAVAKEPMADRVLDQLESYAPGLHSLVRARSVLSPDDLAAHNPNLVGGDALAGSHHVSQNFMFRPWVGASRYQTSLAGLHMVGASTWPGAGVNAMSGYLLAHQLLRKRRRLSHRPRRAGSRTD</sequence>
<dbReference type="AlphaFoldDB" id="A0A096ZEC5"/>
<protein>
    <recommendedName>
        <fullName evidence="3">Pyridine nucleotide-disulfide oxidoreductase domain-containing protein 2</fullName>
    </recommendedName>
</protein>
<dbReference type="SUPFAM" id="SSF51905">
    <property type="entry name" value="FAD/NAD(P)-binding domain"/>
    <property type="match status" value="1"/>
</dbReference>
<comment type="subunit">
    <text evidence="2">Interacts with COX5B; this interaction may contribute to localize PYROXD2 to the inner face of the inner mitochondrial membrane.</text>
</comment>
<dbReference type="GO" id="GO:0016491">
    <property type="term" value="F:oxidoreductase activity"/>
    <property type="evidence" value="ECO:0007669"/>
    <property type="project" value="InterPro"/>
</dbReference>
<evidence type="ECO:0000259" key="4">
    <source>
        <dbReference type="Pfam" id="PF01593"/>
    </source>
</evidence>
<evidence type="ECO:0000256" key="3">
    <source>
        <dbReference type="ARBA" id="ARBA00040298"/>
    </source>
</evidence>
<evidence type="ECO:0000313" key="5">
    <source>
        <dbReference type="EMBL" id="AIQ77710.1"/>
    </source>
</evidence>
<proteinExistence type="predicted"/>
<dbReference type="EMBL" id="KM213001">
    <property type="protein sequence ID" value="AIQ77710.1"/>
    <property type="molecule type" value="Genomic_DNA"/>
</dbReference>
<dbReference type="InterPro" id="IPR002937">
    <property type="entry name" value="Amino_oxidase"/>
</dbReference>
<dbReference type="PANTHER" id="PTHR10668">
    <property type="entry name" value="PHYTOENE DEHYDROGENASE"/>
    <property type="match status" value="1"/>
</dbReference>
<reference evidence="5" key="2">
    <citation type="submission" date="2014-07" db="EMBL/GenBank/DDBJ databases">
        <authorList>
            <person name="Fida T."/>
            <person name="Palamuru S."/>
            <person name="Pandey G."/>
            <person name="Spain J.C."/>
        </authorList>
    </citation>
    <scope>NUCLEOTIDE SEQUENCE</scope>
    <source>
        <strain evidence="5">JS1661</strain>
    </source>
</reference>
<name>A0A096ZEC5_NOCS1</name>